<name>A0AAV6IUR8_9ERIC</name>
<comment type="caution">
    <text evidence="2">The sequence shown here is derived from an EMBL/GenBank/DDBJ whole genome shotgun (WGS) entry which is preliminary data.</text>
</comment>
<proteinExistence type="predicted"/>
<gene>
    <name evidence="2" type="ORF">RHGRI_026541</name>
</gene>
<dbReference type="Proteomes" id="UP000823749">
    <property type="component" value="Chromosome 9"/>
</dbReference>
<dbReference type="AlphaFoldDB" id="A0AAV6IUR8"/>
<evidence type="ECO:0000313" key="3">
    <source>
        <dbReference type="Proteomes" id="UP000823749"/>
    </source>
</evidence>
<reference evidence="2" key="1">
    <citation type="submission" date="2020-08" db="EMBL/GenBank/DDBJ databases">
        <title>Plant Genome Project.</title>
        <authorList>
            <person name="Zhang R.-G."/>
        </authorList>
    </citation>
    <scope>NUCLEOTIDE SEQUENCE</scope>
    <source>
        <strain evidence="2">WSP0</strain>
        <tissue evidence="2">Leaf</tissue>
    </source>
</reference>
<keyword evidence="3" id="KW-1185">Reference proteome</keyword>
<feature type="region of interest" description="Disordered" evidence="1">
    <location>
        <begin position="1"/>
        <end position="20"/>
    </location>
</feature>
<sequence length="54" mass="5607">MKSSPCKAHNQNPSPLSLSPWPPSLFHPPLLLSIASSIAAQLPSHSSSSSEAGE</sequence>
<evidence type="ECO:0000256" key="1">
    <source>
        <dbReference type="SAM" id="MobiDB-lite"/>
    </source>
</evidence>
<organism evidence="2 3">
    <name type="scientific">Rhododendron griersonianum</name>
    <dbReference type="NCBI Taxonomy" id="479676"/>
    <lineage>
        <taxon>Eukaryota</taxon>
        <taxon>Viridiplantae</taxon>
        <taxon>Streptophyta</taxon>
        <taxon>Embryophyta</taxon>
        <taxon>Tracheophyta</taxon>
        <taxon>Spermatophyta</taxon>
        <taxon>Magnoliopsida</taxon>
        <taxon>eudicotyledons</taxon>
        <taxon>Gunneridae</taxon>
        <taxon>Pentapetalae</taxon>
        <taxon>asterids</taxon>
        <taxon>Ericales</taxon>
        <taxon>Ericaceae</taxon>
        <taxon>Ericoideae</taxon>
        <taxon>Rhodoreae</taxon>
        <taxon>Rhododendron</taxon>
    </lineage>
</organism>
<accession>A0AAV6IUR8</accession>
<dbReference type="EMBL" id="JACTNZ010000009">
    <property type="protein sequence ID" value="KAG5531963.1"/>
    <property type="molecule type" value="Genomic_DNA"/>
</dbReference>
<evidence type="ECO:0000313" key="2">
    <source>
        <dbReference type="EMBL" id="KAG5531963.1"/>
    </source>
</evidence>
<protein>
    <submittedName>
        <fullName evidence="2">Uncharacterized protein</fullName>
    </submittedName>
</protein>